<reference evidence="2" key="1">
    <citation type="submission" date="2022-10" db="EMBL/GenBank/DDBJ databases">
        <title>Tapping the CABI collections for fungal endophytes: first genome assemblies for Collariella, Neodidymelliopsis, Ascochyta clinopodiicola, Didymella pomorum, Didymosphaeria variabile, Neocosmospora piperis and Neocucurbitaria cava.</title>
        <authorList>
            <person name="Hill R."/>
        </authorList>
    </citation>
    <scope>NUCLEOTIDE SEQUENCE</scope>
    <source>
        <strain evidence="2">IMI 355082</strain>
    </source>
</reference>
<feature type="region of interest" description="Disordered" evidence="1">
    <location>
        <begin position="376"/>
        <end position="748"/>
    </location>
</feature>
<comment type="caution">
    <text evidence="2">The sequence shown here is derived from an EMBL/GenBank/DDBJ whole genome shotgun (WGS) entry which is preliminary data.</text>
</comment>
<feature type="compositionally biased region" description="Basic and acidic residues" evidence="1">
    <location>
        <begin position="226"/>
        <end position="241"/>
    </location>
</feature>
<feature type="region of interest" description="Disordered" evidence="1">
    <location>
        <begin position="1652"/>
        <end position="1786"/>
    </location>
</feature>
<feature type="compositionally biased region" description="Polar residues" evidence="1">
    <location>
        <begin position="731"/>
        <end position="742"/>
    </location>
</feature>
<feature type="compositionally biased region" description="Low complexity" evidence="1">
    <location>
        <begin position="470"/>
        <end position="490"/>
    </location>
</feature>
<feature type="region of interest" description="Disordered" evidence="1">
    <location>
        <begin position="1425"/>
        <end position="1509"/>
    </location>
</feature>
<feature type="compositionally biased region" description="Polar residues" evidence="1">
    <location>
        <begin position="200"/>
        <end position="209"/>
    </location>
</feature>
<name>A0A9W8Z0T0_9PEZI</name>
<feature type="compositionally biased region" description="Polar residues" evidence="1">
    <location>
        <begin position="1484"/>
        <end position="1500"/>
    </location>
</feature>
<feature type="compositionally biased region" description="Polar residues" evidence="1">
    <location>
        <begin position="20"/>
        <end position="36"/>
    </location>
</feature>
<feature type="region of interest" description="Disordered" evidence="1">
    <location>
        <begin position="76"/>
        <end position="359"/>
    </location>
</feature>
<feature type="region of interest" description="Disordered" evidence="1">
    <location>
        <begin position="1342"/>
        <end position="1398"/>
    </location>
</feature>
<dbReference type="Proteomes" id="UP001140453">
    <property type="component" value="Unassembled WGS sequence"/>
</dbReference>
<feature type="region of interest" description="Disordered" evidence="1">
    <location>
        <begin position="814"/>
        <end position="883"/>
    </location>
</feature>
<evidence type="ECO:0000256" key="1">
    <source>
        <dbReference type="SAM" id="MobiDB-lite"/>
    </source>
</evidence>
<feature type="region of interest" description="Disordered" evidence="1">
    <location>
        <begin position="1245"/>
        <end position="1277"/>
    </location>
</feature>
<organism evidence="2 3">
    <name type="scientific">Gnomoniopsis smithogilvyi</name>
    <dbReference type="NCBI Taxonomy" id="1191159"/>
    <lineage>
        <taxon>Eukaryota</taxon>
        <taxon>Fungi</taxon>
        <taxon>Dikarya</taxon>
        <taxon>Ascomycota</taxon>
        <taxon>Pezizomycotina</taxon>
        <taxon>Sordariomycetes</taxon>
        <taxon>Sordariomycetidae</taxon>
        <taxon>Diaporthales</taxon>
        <taxon>Gnomoniaceae</taxon>
        <taxon>Gnomoniopsis</taxon>
    </lineage>
</organism>
<feature type="region of interest" description="Disordered" evidence="1">
    <location>
        <begin position="1553"/>
        <end position="1581"/>
    </location>
</feature>
<feature type="compositionally biased region" description="Polar residues" evidence="1">
    <location>
        <begin position="109"/>
        <end position="118"/>
    </location>
</feature>
<feature type="compositionally biased region" description="Polar residues" evidence="1">
    <location>
        <begin position="1260"/>
        <end position="1269"/>
    </location>
</feature>
<feature type="compositionally biased region" description="Basic and acidic residues" evidence="1">
    <location>
        <begin position="623"/>
        <end position="632"/>
    </location>
</feature>
<feature type="compositionally biased region" description="Basic and acidic residues" evidence="1">
    <location>
        <begin position="684"/>
        <end position="693"/>
    </location>
</feature>
<sequence>MGVDSRKAPPLPAPTEESESTITKQSDLTTSEMSNPTDEKSSYSLPEDGTPVTIKTRGHMSNKSQTSLLIEYFEGGKVTTTPGSSGDRKPSVRVRLTPSKNRKTDHIQITETKSSSGRKASLTRRQDRSDTLTPTQARPEDALSAMTGDAEDAKSMNSYQSATEESNVSRNPIEVDIDRSGRHRRRRPASPLIPAADSKASYQPGSMSDISAIPTDSFLDGSGHSARYEEKRSKSPSRAREVIGGAAAGLAAATIADKMRSKSRSELTDKERLVMSKSRDRDRSERRHKSKHRKSSGSSDHHSESGKSSRKRSSKATEESVASGADSSVLSSAISGSHRSGDASSMRSGTSRYSINNPKLLETVEDAIRRLILPELVAIKREQSKREARRSSASSETTVSKDGTTASERRHSGYSSKSRETLGRRVVSRDRETARHELLESPAPSVDQDSPDESLHEIEKVSHGSGGGNKLKAAAAGTAAGALAAAALHEGSAREQRRRRRAEARSRQSDRYNEEDDEEPAPPMPLMSEVNPSEITRTSILTAETDRPHSATDELTPIQRVQKGTPSLESVSTSRTSSPTPTKNSTNLQSSLGLQHANLSHGDLRTLPQRRTGGLEEDYAQEYGRRAPIREPEYDDEEEYDDPAYNDYYNTQEVPPPLKYVPYQPERRGLSPIPSVSGYTEGGSEVHQRESRISQRTSDSFPSPDKSLRRGGESPSVLSQESFRDDRSYESSRAGNRNTTYTDDSEFDRIRAGQGVRAVGANPDFVSSPSGVESHVASLVEGSALDESTLTGESGRGGLYRGNRASAEAAAMLGDHSRHNEVASSREQTPEPPRVVEEDTVSEMSEDPESHQSQQFEEYDLDQYGRKIPRSKYQQSRSKEAATMNAAVGIAAAAALRAAAEGKGKQETESEWMGEGVQRNKSFKDRTREGQLPANTPTHSVDRLDEEFGQPKVGHSGLPDFNNPMPEIGFYGHDDDELTNPSRMSDRLSATQEANRGQWQEDEPTTPTQESIHSRHGLTMEEAAGAAAVATAAAMAHSHSRQNSEDVDAEWYRTSEDRKRDTIVTNPYEGTSPLANAPGLDIELPSHAPRFDPHAYDQYEARSPFGPKIDEGYISQGPNRTPDIKGKGIDFSQPPPPMPNAADHFGSRQDTDYMSGLEQGLGSPMYDAATGAGIERIESKDIIALMQHLMVRDAQRSARDTEILHTLVQTASEMRNSFDDIKKMVAETEDVVITEVKDNTEKTVQRHIGGPRPFPGSGARSFQTGSQGTEQEKKTRNLWRRAIKGLSTKGTNDLTRIEDMLMQLLGEVDVLKAQTAHGGMTQGSRPSFDNIQPAVQYEQDRGYEPEGHAGTSTASYASQSGHLSIPRNPSAKSGYERKVSGSGNRISTVPEGDEEEQYEDPNITVHNRSGTDMMSPVQEITRGNSVPLGTPTETPAGTQAFVGNDNMPRDKGKKHKSSGSSSWFPKISRWSETTASSLGKPFRKSNTTDANSLQGPSRSISDLGDYDDYPVADPYGDDLLHTGFSSTHLHPQSQTHDPNQIDTGVNDMSFTLAGVSRTPIPPTEEEETHSSEDDDILPQNSPFLEHYGAAEDYAPEDPKYKAHRNSLNLQHPQPRQGQTEHFKTLETSAQEFSPMSPASADWAGSVNSLNRFVGPGAAQPRYSNGIDGASQGQYTWEGSSSPAPGTSTSGGPPRPPKEPLERGTQSPVQRGVTPTRSRISALAYKPAGSPKPENRNLSNVIGPPARRPSGPRAMGTRSPAPEGEERRRKRDTFGTVASSEQESDTF</sequence>
<feature type="compositionally biased region" description="Acidic residues" evidence="1">
    <location>
        <begin position="633"/>
        <end position="644"/>
    </location>
</feature>
<dbReference type="PANTHER" id="PTHR42105:SF1">
    <property type="entry name" value="TRANSALDOLASE"/>
    <property type="match status" value="1"/>
</dbReference>
<feature type="compositionally biased region" description="Polar residues" evidence="1">
    <location>
        <begin position="397"/>
        <end position="406"/>
    </location>
</feature>
<feature type="region of interest" description="Disordered" evidence="1">
    <location>
        <begin position="1522"/>
        <end position="1541"/>
    </location>
</feature>
<feature type="compositionally biased region" description="Basic and acidic residues" evidence="1">
    <location>
        <begin position="378"/>
        <end position="390"/>
    </location>
</feature>
<feature type="compositionally biased region" description="Basic and acidic residues" evidence="1">
    <location>
        <begin position="407"/>
        <end position="439"/>
    </location>
</feature>
<protein>
    <submittedName>
        <fullName evidence="2">Uncharacterized protein</fullName>
    </submittedName>
</protein>
<evidence type="ECO:0000313" key="2">
    <source>
        <dbReference type="EMBL" id="KAJ4396549.1"/>
    </source>
</evidence>
<feature type="compositionally biased region" description="Polar residues" evidence="1">
    <location>
        <begin position="325"/>
        <end position="357"/>
    </location>
</feature>
<feature type="compositionally biased region" description="Polar residues" evidence="1">
    <location>
        <begin position="1523"/>
        <end position="1541"/>
    </location>
</feature>
<feature type="compositionally biased region" description="Basic and acidic residues" evidence="1">
    <location>
        <begin position="453"/>
        <end position="462"/>
    </location>
</feature>
<feature type="compositionally biased region" description="Low complexity" evidence="1">
    <location>
        <begin position="1742"/>
        <end position="1753"/>
    </location>
</feature>
<feature type="compositionally biased region" description="Polar residues" evidence="1">
    <location>
        <begin position="1350"/>
        <end position="1362"/>
    </location>
</feature>
<keyword evidence="3" id="KW-1185">Reference proteome</keyword>
<feature type="compositionally biased region" description="Polar residues" evidence="1">
    <location>
        <begin position="979"/>
        <end position="998"/>
    </location>
</feature>
<feature type="compositionally biased region" description="Acidic residues" evidence="1">
    <location>
        <begin position="1563"/>
        <end position="1576"/>
    </location>
</feature>
<feature type="compositionally biased region" description="Acidic residues" evidence="1">
    <location>
        <begin position="838"/>
        <end position="847"/>
    </location>
</feature>
<feature type="compositionally biased region" description="Basic residues" evidence="1">
    <location>
        <begin position="286"/>
        <end position="295"/>
    </location>
</feature>
<feature type="compositionally biased region" description="Low complexity" evidence="1">
    <location>
        <begin position="1678"/>
        <end position="1691"/>
    </location>
</feature>
<gene>
    <name evidence="2" type="ORF">N0V93_000769</name>
</gene>
<feature type="compositionally biased region" description="Basic and acidic residues" evidence="1">
    <location>
        <begin position="503"/>
        <end position="512"/>
    </location>
</feature>
<feature type="compositionally biased region" description="Polar residues" evidence="1">
    <location>
        <begin position="530"/>
        <end position="542"/>
    </location>
</feature>
<dbReference type="PANTHER" id="PTHR42105">
    <property type="entry name" value="DIM2-ASSOCIATED PROTEIN 1"/>
    <property type="match status" value="1"/>
</dbReference>
<feature type="compositionally biased region" description="Low complexity" evidence="1">
    <location>
        <begin position="244"/>
        <end position="253"/>
    </location>
</feature>
<accession>A0A9W8Z0T0</accession>
<evidence type="ECO:0000313" key="3">
    <source>
        <dbReference type="Proteomes" id="UP001140453"/>
    </source>
</evidence>
<feature type="compositionally biased region" description="Low complexity" evidence="1">
    <location>
        <begin position="566"/>
        <end position="586"/>
    </location>
</feature>
<dbReference type="EMBL" id="JAPEVB010000001">
    <property type="protein sequence ID" value="KAJ4396549.1"/>
    <property type="molecule type" value="Genomic_DNA"/>
</dbReference>
<dbReference type="OrthoDB" id="5382102at2759"/>
<feature type="compositionally biased region" description="Polar residues" evidence="1">
    <location>
        <begin position="155"/>
        <end position="170"/>
    </location>
</feature>
<feature type="region of interest" description="Disordered" evidence="1">
    <location>
        <begin position="895"/>
        <end position="1015"/>
    </location>
</feature>
<feature type="compositionally biased region" description="Basic and acidic residues" evidence="1">
    <location>
        <begin position="257"/>
        <end position="285"/>
    </location>
</feature>
<proteinExistence type="predicted"/>
<feature type="compositionally biased region" description="Polar residues" evidence="1">
    <location>
        <begin position="1703"/>
        <end position="1718"/>
    </location>
</feature>
<feature type="region of interest" description="Disordered" evidence="1">
    <location>
        <begin position="1"/>
        <end position="62"/>
    </location>
</feature>